<dbReference type="AlphaFoldDB" id="A0A0R2BA31"/>
<evidence type="ECO:0000313" key="4">
    <source>
        <dbReference type="EMBL" id="KRM73403.1"/>
    </source>
</evidence>
<proteinExistence type="predicted"/>
<dbReference type="InterPro" id="IPR001647">
    <property type="entry name" value="HTH_TetR"/>
</dbReference>
<keyword evidence="1 2" id="KW-0238">DNA-binding</keyword>
<dbReference type="GO" id="GO:0003677">
    <property type="term" value="F:DNA binding"/>
    <property type="evidence" value="ECO:0007669"/>
    <property type="project" value="UniProtKB-UniRule"/>
</dbReference>
<sequence length="201" mass="23546">MLMTTKNKIAQATKQLVVTQPFDRISVTNIMKTADLRRQSFYDYFHDKYDVLAWIYKSETDTAIKHCGNYRFWPQTLRRMLTYFADNHAFYRQLLPLDVQNAPEKIIKAHLQTMIGSIFVSMGDAEHIAIDTDYCRFLQHTLGDSLYASVDQWLTATDPQSLETQYQFLRHYLEDGMNGLLLRSKQIKTYHRADDQTSEIG</sequence>
<organism evidence="4 5">
    <name type="scientific">Secundilactobacillus collinoides DSM 20515 = JCM 1123</name>
    <dbReference type="NCBI Taxonomy" id="1423733"/>
    <lineage>
        <taxon>Bacteria</taxon>
        <taxon>Bacillati</taxon>
        <taxon>Bacillota</taxon>
        <taxon>Bacilli</taxon>
        <taxon>Lactobacillales</taxon>
        <taxon>Lactobacillaceae</taxon>
        <taxon>Secundilactobacillus</taxon>
    </lineage>
</organism>
<dbReference type="Proteomes" id="UP000051845">
    <property type="component" value="Unassembled WGS sequence"/>
</dbReference>
<dbReference type="NCBIfam" id="TIGR02366">
    <property type="entry name" value="DHAK_reg"/>
    <property type="match status" value="1"/>
</dbReference>
<dbReference type="PATRIC" id="fig|1423733.4.peg.1468"/>
<dbReference type="PANTHER" id="PTHR43479:SF7">
    <property type="entry name" value="TETR-FAMILY TRANSCRIPTIONAL REGULATOR"/>
    <property type="match status" value="1"/>
</dbReference>
<dbReference type="InterPro" id="IPR009057">
    <property type="entry name" value="Homeodomain-like_sf"/>
</dbReference>
<dbReference type="Gene3D" id="1.10.357.10">
    <property type="entry name" value="Tetracycline Repressor, domain 2"/>
    <property type="match status" value="1"/>
</dbReference>
<comment type="caution">
    <text evidence="4">The sequence shown here is derived from an EMBL/GenBank/DDBJ whole genome shotgun (WGS) entry which is preliminary data.</text>
</comment>
<evidence type="ECO:0000313" key="5">
    <source>
        <dbReference type="Proteomes" id="UP000051845"/>
    </source>
</evidence>
<dbReference type="Pfam" id="PF14278">
    <property type="entry name" value="TetR_C_8"/>
    <property type="match status" value="1"/>
</dbReference>
<name>A0A0R2BA31_SECCO</name>
<dbReference type="InterPro" id="IPR012738">
    <property type="entry name" value="Tscrpt_reg_DhaS"/>
</dbReference>
<dbReference type="SUPFAM" id="SSF46689">
    <property type="entry name" value="Homeodomain-like"/>
    <property type="match status" value="1"/>
</dbReference>
<dbReference type="InterPro" id="IPR050624">
    <property type="entry name" value="HTH-type_Tx_Regulator"/>
</dbReference>
<feature type="domain" description="HTH tetR-type" evidence="3">
    <location>
        <begin position="3"/>
        <end position="63"/>
    </location>
</feature>
<reference evidence="4 5" key="1">
    <citation type="journal article" date="2015" name="Genome Announc.">
        <title>Expanding the biotechnology potential of lactobacilli through comparative genomics of 213 strains and associated genera.</title>
        <authorList>
            <person name="Sun Z."/>
            <person name="Harris H.M."/>
            <person name="McCann A."/>
            <person name="Guo C."/>
            <person name="Argimon S."/>
            <person name="Zhang W."/>
            <person name="Yang X."/>
            <person name="Jeffery I.B."/>
            <person name="Cooney J.C."/>
            <person name="Kagawa T.F."/>
            <person name="Liu W."/>
            <person name="Song Y."/>
            <person name="Salvetti E."/>
            <person name="Wrobel A."/>
            <person name="Rasinkangas P."/>
            <person name="Parkhill J."/>
            <person name="Rea M.C."/>
            <person name="O'Sullivan O."/>
            <person name="Ritari J."/>
            <person name="Douillard F.P."/>
            <person name="Paul Ross R."/>
            <person name="Yang R."/>
            <person name="Briner A.E."/>
            <person name="Felis G.E."/>
            <person name="de Vos W.M."/>
            <person name="Barrangou R."/>
            <person name="Klaenhammer T.R."/>
            <person name="Caufield P.W."/>
            <person name="Cui Y."/>
            <person name="Zhang H."/>
            <person name="O'Toole P.W."/>
        </authorList>
    </citation>
    <scope>NUCLEOTIDE SEQUENCE [LARGE SCALE GENOMIC DNA]</scope>
    <source>
        <strain evidence="4 5">DSM 20515</strain>
    </source>
</reference>
<dbReference type="EMBL" id="AYYR01000127">
    <property type="protein sequence ID" value="KRM73403.1"/>
    <property type="molecule type" value="Genomic_DNA"/>
</dbReference>
<dbReference type="PANTHER" id="PTHR43479">
    <property type="entry name" value="ACREF/ENVCD OPERON REPRESSOR-RELATED"/>
    <property type="match status" value="1"/>
</dbReference>
<protein>
    <submittedName>
        <fullName evidence="4">TetR family transcriptional regulator</fullName>
    </submittedName>
</protein>
<evidence type="ECO:0000259" key="3">
    <source>
        <dbReference type="PROSITE" id="PS50977"/>
    </source>
</evidence>
<dbReference type="PROSITE" id="PS50977">
    <property type="entry name" value="HTH_TETR_2"/>
    <property type="match status" value="1"/>
</dbReference>
<accession>A0A0R2BA31</accession>
<dbReference type="InterPro" id="IPR039532">
    <property type="entry name" value="TetR_C_Firmicutes"/>
</dbReference>
<feature type="DNA-binding region" description="H-T-H motif" evidence="2">
    <location>
        <begin position="26"/>
        <end position="45"/>
    </location>
</feature>
<evidence type="ECO:0000256" key="2">
    <source>
        <dbReference type="PROSITE-ProRule" id="PRU00335"/>
    </source>
</evidence>
<evidence type="ECO:0000256" key="1">
    <source>
        <dbReference type="ARBA" id="ARBA00023125"/>
    </source>
</evidence>
<gene>
    <name evidence="4" type="ORF">FC82_GL001399</name>
</gene>